<accession>A0ABU1D7F2</accession>
<gene>
    <name evidence="4" type="ORF">Q8947_10325</name>
</gene>
<evidence type="ECO:0000256" key="1">
    <source>
        <dbReference type="ARBA" id="ARBA00023235"/>
    </source>
</evidence>
<dbReference type="InterPro" id="IPR013022">
    <property type="entry name" value="Xyl_isomerase-like_TIM-brl"/>
</dbReference>
<dbReference type="InterPro" id="IPR026040">
    <property type="entry name" value="HyI-like"/>
</dbReference>
<keyword evidence="5" id="KW-1185">Reference proteome</keyword>
<evidence type="ECO:0000313" key="4">
    <source>
        <dbReference type="EMBL" id="MDR4126376.1"/>
    </source>
</evidence>
<sequence>MSAIIRRMIPAANLTLLYGHLPLEARFEAARRDGFRAVEILFPYDRSPEWYAGQLQRHDLRLVLVNTPIEASVAPWGRAALPGQQQAFRDDFARVAAVCEATGCAAVHVMAGCVAADDPAARQTLLENLSWAAGTWPGLRLQLEALNASDVPGYFYSRPQQVIRILQAIGADAAGLQFDFYHVVREGLDLLAELGTALPWVRHVQVAGSPARNEPDLGRDQLLEAFRRLHRAGYRGHIGYEYRPAGDVASGLAWADPLLELFSPQP</sequence>
<keyword evidence="1 2" id="KW-0413">Isomerase</keyword>
<dbReference type="PANTHER" id="PTHR43489:SF6">
    <property type="entry name" value="HYDROXYPYRUVATE ISOMERASE-RELATED"/>
    <property type="match status" value="1"/>
</dbReference>
<dbReference type="PANTHER" id="PTHR43489">
    <property type="entry name" value="ISOMERASE"/>
    <property type="match status" value="1"/>
</dbReference>
<dbReference type="RefSeq" id="WP_347287207.1">
    <property type="nucleotide sequence ID" value="NZ_JAUZQE010000023.1"/>
</dbReference>
<dbReference type="Proteomes" id="UP001232156">
    <property type="component" value="Unassembled WGS sequence"/>
</dbReference>
<dbReference type="InterPro" id="IPR050417">
    <property type="entry name" value="Sugar_Epim/Isomerase"/>
</dbReference>
<dbReference type="SUPFAM" id="SSF51658">
    <property type="entry name" value="Xylose isomerase-like"/>
    <property type="match status" value="1"/>
</dbReference>
<name>A0ABU1D7F2_9BURK</name>
<evidence type="ECO:0000313" key="5">
    <source>
        <dbReference type="Proteomes" id="UP001232156"/>
    </source>
</evidence>
<proteinExistence type="inferred from homology"/>
<comment type="similarity">
    <text evidence="2">Belongs to the hyi family.</text>
</comment>
<dbReference type="Gene3D" id="3.20.20.150">
    <property type="entry name" value="Divalent-metal-dependent TIM barrel enzymes"/>
    <property type="match status" value="1"/>
</dbReference>
<reference evidence="4 5" key="1">
    <citation type="submission" date="2023-08" db="EMBL/GenBank/DDBJ databases">
        <title>Alcaligenaceae gen. nov., a novel taxon isolated from the sludge of Yixing Pesticide Factory.</title>
        <authorList>
            <person name="Ruan L."/>
        </authorList>
    </citation>
    <scope>NUCLEOTIDE SEQUENCE [LARGE SCALE GENOMIC DNA]</scope>
    <source>
        <strain evidence="4 5">LG-2</strain>
    </source>
</reference>
<evidence type="ECO:0000259" key="3">
    <source>
        <dbReference type="Pfam" id="PF01261"/>
    </source>
</evidence>
<dbReference type="EMBL" id="JAUZQE010000023">
    <property type="protein sequence ID" value="MDR4126376.1"/>
    <property type="molecule type" value="Genomic_DNA"/>
</dbReference>
<feature type="domain" description="Xylose isomerase-like TIM barrel" evidence="3">
    <location>
        <begin position="27"/>
        <end position="255"/>
    </location>
</feature>
<dbReference type="InterPro" id="IPR036237">
    <property type="entry name" value="Xyl_isomerase-like_sf"/>
</dbReference>
<evidence type="ECO:0000256" key="2">
    <source>
        <dbReference type="PIRNR" id="PIRNR006241"/>
    </source>
</evidence>
<dbReference type="PIRSF" id="PIRSF006241">
    <property type="entry name" value="HyI"/>
    <property type="match status" value="1"/>
</dbReference>
<organism evidence="4 5">
    <name type="scientific">Yanghanlia caeni</name>
    <dbReference type="NCBI Taxonomy" id="3064283"/>
    <lineage>
        <taxon>Bacteria</taxon>
        <taxon>Pseudomonadati</taxon>
        <taxon>Pseudomonadota</taxon>
        <taxon>Betaproteobacteria</taxon>
        <taxon>Burkholderiales</taxon>
        <taxon>Alcaligenaceae</taxon>
        <taxon>Yanghanlia</taxon>
    </lineage>
</organism>
<comment type="caution">
    <text evidence="4">The sequence shown here is derived from an EMBL/GenBank/DDBJ whole genome shotgun (WGS) entry which is preliminary data.</text>
</comment>
<protein>
    <submittedName>
        <fullName evidence="4">TIM barrel protein</fullName>
    </submittedName>
</protein>
<dbReference type="Pfam" id="PF01261">
    <property type="entry name" value="AP_endonuc_2"/>
    <property type="match status" value="1"/>
</dbReference>